<gene>
    <name evidence="7" type="primary">rpl2</name>
</gene>
<reference evidence="7" key="1">
    <citation type="journal article" date="2014" name="Genome Biol. Evol.">
        <title>The mitochondrial genomes of the glaucophytes Gloeochaete wittrockiana and Cyanoptyche gloeocystis: multilocus phylogenetics suggests a monophyletic archaeplastida.</title>
        <authorList>
            <person name="Jackson C."/>
            <person name="Reyes-Prieto A."/>
        </authorList>
    </citation>
    <scope>NUCLEOTIDE SEQUENCE</scope>
    <source>
        <strain evidence="7">SAG 4.97</strain>
    </source>
</reference>
<organism evidence="7">
    <name type="scientific">Cyanoptyche gloeocystis</name>
    <dbReference type="NCBI Taxonomy" id="77922"/>
    <lineage>
        <taxon>Eukaryota</taxon>
        <taxon>Glaucocystophyceae</taxon>
        <taxon>Glaucocystophyceae incertae sedis</taxon>
        <taxon>Cyanoptyche</taxon>
    </lineage>
</organism>
<evidence type="ECO:0000256" key="2">
    <source>
        <dbReference type="ARBA" id="ARBA00022980"/>
    </source>
</evidence>
<dbReference type="InterPro" id="IPR022669">
    <property type="entry name" value="Ribosomal_uL2_C"/>
</dbReference>
<evidence type="ECO:0000256" key="4">
    <source>
        <dbReference type="SAM" id="MobiDB-lite"/>
    </source>
</evidence>
<name>A0A096Y6Y2_9EUKA</name>
<evidence type="ECO:0000259" key="5">
    <source>
        <dbReference type="SMART" id="SM01382"/>
    </source>
</evidence>
<accession>A0A096Y6Y2</accession>
<evidence type="ECO:0000259" key="6">
    <source>
        <dbReference type="SMART" id="SM01383"/>
    </source>
</evidence>
<dbReference type="Pfam" id="PF03947">
    <property type="entry name" value="Ribosomal_L2_C"/>
    <property type="match status" value="1"/>
</dbReference>
<keyword evidence="7" id="KW-0496">Mitochondrion</keyword>
<keyword evidence="3" id="KW-0687">Ribonucleoprotein</keyword>
<evidence type="ECO:0000256" key="3">
    <source>
        <dbReference type="ARBA" id="ARBA00023274"/>
    </source>
</evidence>
<dbReference type="EMBL" id="KJ867411">
    <property type="protein sequence ID" value="AIM52082.1"/>
    <property type="molecule type" value="Genomic_DNA"/>
</dbReference>
<dbReference type="Gene3D" id="4.10.950.10">
    <property type="entry name" value="Ribosomal protein L2, domain 3"/>
    <property type="match status" value="1"/>
</dbReference>
<evidence type="ECO:0000256" key="1">
    <source>
        <dbReference type="ARBA" id="ARBA00005636"/>
    </source>
</evidence>
<dbReference type="GO" id="GO:0005762">
    <property type="term" value="C:mitochondrial large ribosomal subunit"/>
    <property type="evidence" value="ECO:0007669"/>
    <property type="project" value="TreeGrafter"/>
</dbReference>
<dbReference type="GO" id="GO:0003735">
    <property type="term" value="F:structural constituent of ribosome"/>
    <property type="evidence" value="ECO:0007669"/>
    <property type="project" value="InterPro"/>
</dbReference>
<dbReference type="NCBIfam" id="TIGR01171">
    <property type="entry name" value="rplB_bact"/>
    <property type="match status" value="1"/>
</dbReference>
<comment type="similarity">
    <text evidence="1">Belongs to the universal ribosomal protein uL2 family.</text>
</comment>
<feature type="domain" description="Large ribosomal subunit protein uL2 RNA-binding" evidence="6">
    <location>
        <begin position="41"/>
        <end position="119"/>
    </location>
</feature>
<dbReference type="InterPro" id="IPR005880">
    <property type="entry name" value="Ribosomal_uL2_bac/org-type"/>
</dbReference>
<sequence>MLVLKKKKKINNSLRNATLISKNILVNGFKSLRKKNRINSGRNRQGKITVRNRGGGKKKLYTIIDNRRVLNKLLLTNIEYDPNRNAPIALGISLETFTRNKYSYIILPKNINNDKLLLNNSKSNFSIGNFIKLKYIPSGTIIHNIEINPNSGGKLCRSSGSHSQLINRKSNKAIIKLNSSQIKSINTECRATIGFMFNSQTNILKLGKAGRNRWKGKKPCVRGVAKNPVDHPHGGRTKGGRPSVTPWGKLTKGKPTRKKKYICI</sequence>
<protein>
    <submittedName>
        <fullName evidence="7">Ribosomal protein L2</fullName>
    </submittedName>
</protein>
<dbReference type="InterPro" id="IPR014726">
    <property type="entry name" value="Ribosomal_uL2_dom3"/>
</dbReference>
<dbReference type="SMART" id="SM01382">
    <property type="entry name" value="Ribosomal_L2_C"/>
    <property type="match status" value="1"/>
</dbReference>
<dbReference type="GeneID" id="20832992"/>
<dbReference type="PROSITE" id="PS00467">
    <property type="entry name" value="RIBOSOMAL_L2"/>
    <property type="match status" value="1"/>
</dbReference>
<dbReference type="Pfam" id="PF00181">
    <property type="entry name" value="Ribosomal_L2_N"/>
    <property type="match status" value="1"/>
</dbReference>
<dbReference type="AlphaFoldDB" id="A0A096Y6Y2"/>
<dbReference type="InterPro" id="IPR022666">
    <property type="entry name" value="Ribosomal_uL2_RNA-bd_dom"/>
</dbReference>
<dbReference type="InterPro" id="IPR008991">
    <property type="entry name" value="Translation_prot_SH3-like_sf"/>
</dbReference>
<geneLocation type="mitochondrion" evidence="7"/>
<dbReference type="InterPro" id="IPR022671">
    <property type="entry name" value="Ribosomal_uL2_CS"/>
</dbReference>
<feature type="region of interest" description="Disordered" evidence="4">
    <location>
        <begin position="223"/>
        <end position="255"/>
    </location>
</feature>
<proteinExistence type="inferred from homology"/>
<dbReference type="InterPro" id="IPR002171">
    <property type="entry name" value="Ribosomal_uL2"/>
</dbReference>
<dbReference type="InterPro" id="IPR014722">
    <property type="entry name" value="Rib_uL2_dom2"/>
</dbReference>
<evidence type="ECO:0000313" key="7">
    <source>
        <dbReference type="EMBL" id="AIM52082.1"/>
    </source>
</evidence>
<dbReference type="PANTHER" id="PTHR13691:SF5">
    <property type="entry name" value="LARGE RIBOSOMAL SUBUNIT PROTEIN UL2M"/>
    <property type="match status" value="1"/>
</dbReference>
<keyword evidence="2 7" id="KW-0689">Ribosomal protein</keyword>
<dbReference type="SMART" id="SM01383">
    <property type="entry name" value="Ribosomal_L2"/>
    <property type="match status" value="1"/>
</dbReference>
<dbReference type="PIRSF" id="PIRSF002158">
    <property type="entry name" value="Ribosomal_L2"/>
    <property type="match status" value="1"/>
</dbReference>
<dbReference type="SUPFAM" id="SSF50104">
    <property type="entry name" value="Translation proteins SH3-like domain"/>
    <property type="match status" value="1"/>
</dbReference>
<feature type="domain" description="Large ribosomal subunit protein uL2 C-terminal" evidence="5">
    <location>
        <begin position="125"/>
        <end position="250"/>
    </location>
</feature>
<reference evidence="7" key="2">
    <citation type="submission" date="2014-05" db="EMBL/GenBank/DDBJ databases">
        <authorList>
            <person name="Jackson C.J."/>
            <person name="Reyes-Prieto A."/>
        </authorList>
    </citation>
    <scope>NUCLEOTIDE SEQUENCE</scope>
    <source>
        <strain evidence="7">SAG 4.97</strain>
    </source>
</reference>
<dbReference type="GO" id="GO:0032543">
    <property type="term" value="P:mitochondrial translation"/>
    <property type="evidence" value="ECO:0007669"/>
    <property type="project" value="TreeGrafter"/>
</dbReference>
<dbReference type="GO" id="GO:0016740">
    <property type="term" value="F:transferase activity"/>
    <property type="evidence" value="ECO:0007669"/>
    <property type="project" value="InterPro"/>
</dbReference>
<dbReference type="PANTHER" id="PTHR13691">
    <property type="entry name" value="RIBOSOMAL PROTEIN L2"/>
    <property type="match status" value="1"/>
</dbReference>
<dbReference type="InterPro" id="IPR012340">
    <property type="entry name" value="NA-bd_OB-fold"/>
</dbReference>
<dbReference type="RefSeq" id="YP_009092496.1">
    <property type="nucleotide sequence ID" value="NC_025294.1"/>
</dbReference>
<dbReference type="FunFam" id="2.30.30.30:FF:000001">
    <property type="entry name" value="50S ribosomal protein L2"/>
    <property type="match status" value="1"/>
</dbReference>
<dbReference type="Gene3D" id="2.30.30.30">
    <property type="match status" value="1"/>
</dbReference>
<dbReference type="SUPFAM" id="SSF50249">
    <property type="entry name" value="Nucleic acid-binding proteins"/>
    <property type="match status" value="1"/>
</dbReference>
<dbReference type="GO" id="GO:0003723">
    <property type="term" value="F:RNA binding"/>
    <property type="evidence" value="ECO:0007669"/>
    <property type="project" value="InterPro"/>
</dbReference>
<dbReference type="Gene3D" id="2.40.50.140">
    <property type="entry name" value="Nucleic acid-binding proteins"/>
    <property type="match status" value="1"/>
</dbReference>